<dbReference type="Proteomes" id="UP000006701">
    <property type="component" value="Unassembled WGS sequence"/>
</dbReference>
<dbReference type="RefSeq" id="XP_001274789.1">
    <property type="nucleotide sequence ID" value="XM_001274788.1"/>
</dbReference>
<evidence type="ECO:0000313" key="3">
    <source>
        <dbReference type="Proteomes" id="UP000006701"/>
    </source>
</evidence>
<dbReference type="HOGENOM" id="CLU_161535_0_0_1"/>
<dbReference type="VEuPathDB" id="FungiDB:ACLA_054100"/>
<dbReference type="OrthoDB" id="4448901at2759"/>
<proteinExistence type="predicted"/>
<keyword evidence="3" id="KW-1185">Reference proteome</keyword>
<dbReference type="STRING" id="344612.A1C939"/>
<evidence type="ECO:0000256" key="1">
    <source>
        <dbReference type="SAM" id="MobiDB-lite"/>
    </source>
</evidence>
<dbReference type="GeneID" id="4707094"/>
<sequence>MCRQYYTFYTWCQCEVDAGQNLCVAFKRNDCEGLSIETVHMHCFCNHHASKGFKSEKKSKKPKRSSAGSSAGFSLEEKSSTTSRKWYQFRGLRSRTF</sequence>
<evidence type="ECO:0000313" key="2">
    <source>
        <dbReference type="EMBL" id="EAW13363.1"/>
    </source>
</evidence>
<dbReference type="eggNOG" id="ENOG502RPGG">
    <property type="taxonomic scope" value="Eukaryota"/>
</dbReference>
<dbReference type="AlphaFoldDB" id="A1C939"/>
<feature type="region of interest" description="Disordered" evidence="1">
    <location>
        <begin position="51"/>
        <end position="83"/>
    </location>
</feature>
<dbReference type="EMBL" id="DS027048">
    <property type="protein sequence ID" value="EAW13363.1"/>
    <property type="molecule type" value="Genomic_DNA"/>
</dbReference>
<accession>A1C939</accession>
<dbReference type="OMA" id="IETVHMQ"/>
<gene>
    <name evidence="2" type="ORF">ACLA_054100</name>
</gene>
<reference evidence="2 3" key="1">
    <citation type="journal article" date="2008" name="PLoS Genet.">
        <title>Genomic islands in the pathogenic filamentous fungus Aspergillus fumigatus.</title>
        <authorList>
            <person name="Fedorova N.D."/>
            <person name="Khaldi N."/>
            <person name="Joardar V.S."/>
            <person name="Maiti R."/>
            <person name="Amedeo P."/>
            <person name="Anderson M.J."/>
            <person name="Crabtree J."/>
            <person name="Silva J.C."/>
            <person name="Badger J.H."/>
            <person name="Albarraq A."/>
            <person name="Angiuoli S."/>
            <person name="Bussey H."/>
            <person name="Bowyer P."/>
            <person name="Cotty P.J."/>
            <person name="Dyer P.S."/>
            <person name="Egan A."/>
            <person name="Galens K."/>
            <person name="Fraser-Liggett C.M."/>
            <person name="Haas B.J."/>
            <person name="Inman J.M."/>
            <person name="Kent R."/>
            <person name="Lemieux S."/>
            <person name="Malavazi I."/>
            <person name="Orvis J."/>
            <person name="Roemer T."/>
            <person name="Ronning C.M."/>
            <person name="Sundaram J.P."/>
            <person name="Sutton G."/>
            <person name="Turner G."/>
            <person name="Venter J.C."/>
            <person name="White O.R."/>
            <person name="Whitty B.R."/>
            <person name="Youngman P."/>
            <person name="Wolfe K.H."/>
            <person name="Goldman G.H."/>
            <person name="Wortman J.R."/>
            <person name="Jiang B."/>
            <person name="Denning D.W."/>
            <person name="Nierman W.C."/>
        </authorList>
    </citation>
    <scope>NUCLEOTIDE SEQUENCE [LARGE SCALE GENOMIC DNA]</scope>
    <source>
        <strain evidence="3">ATCC 1007 / CBS 513.65 / DSM 816 / NCTC 3887 / NRRL 1</strain>
    </source>
</reference>
<protein>
    <submittedName>
        <fullName evidence="2">Uncharacterized protein</fullName>
    </submittedName>
</protein>
<dbReference type="KEGG" id="act:ACLA_054100"/>
<name>A1C939_ASPCL</name>
<organism evidence="2 3">
    <name type="scientific">Aspergillus clavatus (strain ATCC 1007 / CBS 513.65 / DSM 816 / NCTC 3887 / NRRL 1 / QM 1276 / 107)</name>
    <dbReference type="NCBI Taxonomy" id="344612"/>
    <lineage>
        <taxon>Eukaryota</taxon>
        <taxon>Fungi</taxon>
        <taxon>Dikarya</taxon>
        <taxon>Ascomycota</taxon>
        <taxon>Pezizomycotina</taxon>
        <taxon>Eurotiomycetes</taxon>
        <taxon>Eurotiomycetidae</taxon>
        <taxon>Eurotiales</taxon>
        <taxon>Aspergillaceae</taxon>
        <taxon>Aspergillus</taxon>
        <taxon>Aspergillus subgen. Fumigati</taxon>
    </lineage>
</organism>